<dbReference type="Gene3D" id="1.10.555.10">
    <property type="entry name" value="Rho GTPase activation protein"/>
    <property type="match status" value="1"/>
</dbReference>
<feature type="region of interest" description="Disordered" evidence="1">
    <location>
        <begin position="1"/>
        <end position="147"/>
    </location>
</feature>
<feature type="compositionally biased region" description="Low complexity" evidence="1">
    <location>
        <begin position="185"/>
        <end position="196"/>
    </location>
</feature>
<protein>
    <recommendedName>
        <fullName evidence="2">Rho-GAP domain-containing protein</fullName>
    </recommendedName>
</protein>
<dbReference type="RefSeq" id="XP_014178288.1">
    <property type="nucleotide sequence ID" value="XM_014322813.1"/>
</dbReference>
<evidence type="ECO:0000259" key="2">
    <source>
        <dbReference type="PROSITE" id="PS50238"/>
    </source>
</evidence>
<dbReference type="GO" id="GO:0031267">
    <property type="term" value="F:small GTPase binding"/>
    <property type="evidence" value="ECO:0007669"/>
    <property type="project" value="InterPro"/>
</dbReference>
<dbReference type="GeneID" id="25987960"/>
<dbReference type="PANTHER" id="PTHR12783">
    <property type="entry name" value="RALA BINDING PROTEIN 1 RALBP1"/>
    <property type="match status" value="1"/>
</dbReference>
<dbReference type="CDD" id="cd00159">
    <property type="entry name" value="RhoGAP"/>
    <property type="match status" value="1"/>
</dbReference>
<feature type="compositionally biased region" description="Low complexity" evidence="1">
    <location>
        <begin position="73"/>
        <end position="89"/>
    </location>
</feature>
<dbReference type="KEGG" id="tasa:A1Q1_04447"/>
<evidence type="ECO:0000256" key="1">
    <source>
        <dbReference type="SAM" id="MobiDB-lite"/>
    </source>
</evidence>
<dbReference type="GO" id="GO:0007264">
    <property type="term" value="P:small GTPase-mediated signal transduction"/>
    <property type="evidence" value="ECO:0007669"/>
    <property type="project" value="InterPro"/>
</dbReference>
<comment type="caution">
    <text evidence="3">The sequence shown here is derived from an EMBL/GenBank/DDBJ whole genome shotgun (WGS) entry which is preliminary data.</text>
</comment>
<evidence type="ECO:0000313" key="4">
    <source>
        <dbReference type="Proteomes" id="UP000002748"/>
    </source>
</evidence>
<feature type="compositionally biased region" description="Low complexity" evidence="1">
    <location>
        <begin position="820"/>
        <end position="830"/>
    </location>
</feature>
<feature type="compositionally biased region" description="Polar residues" evidence="1">
    <location>
        <begin position="855"/>
        <end position="870"/>
    </location>
</feature>
<gene>
    <name evidence="3" type="ORF">A1Q1_04447</name>
</gene>
<evidence type="ECO:0000313" key="3">
    <source>
        <dbReference type="EMBL" id="EJT46846.1"/>
    </source>
</evidence>
<feature type="region of interest" description="Disordered" evidence="1">
    <location>
        <begin position="807"/>
        <end position="901"/>
    </location>
</feature>
<dbReference type="OrthoDB" id="185175at2759"/>
<dbReference type="VEuPathDB" id="FungiDB:A1Q1_04447"/>
<feature type="compositionally biased region" description="Low complexity" evidence="1">
    <location>
        <begin position="312"/>
        <end position="327"/>
    </location>
</feature>
<dbReference type="AlphaFoldDB" id="J5SPS6"/>
<accession>J5SPS6</accession>
<feature type="region of interest" description="Disordered" evidence="1">
    <location>
        <begin position="651"/>
        <end position="683"/>
    </location>
</feature>
<proteinExistence type="predicted"/>
<feature type="compositionally biased region" description="Polar residues" evidence="1">
    <location>
        <begin position="166"/>
        <end position="178"/>
    </location>
</feature>
<feature type="compositionally biased region" description="Polar residues" evidence="1">
    <location>
        <begin position="90"/>
        <end position="103"/>
    </location>
</feature>
<name>J5SPS6_TRIAS</name>
<dbReference type="SMART" id="SM00324">
    <property type="entry name" value="RhoGAP"/>
    <property type="match status" value="1"/>
</dbReference>
<feature type="domain" description="Rho-GAP" evidence="2">
    <location>
        <begin position="450"/>
        <end position="650"/>
    </location>
</feature>
<dbReference type="GO" id="GO:0005096">
    <property type="term" value="F:GTPase activator activity"/>
    <property type="evidence" value="ECO:0007669"/>
    <property type="project" value="InterPro"/>
</dbReference>
<reference evidence="3 4" key="1">
    <citation type="journal article" date="2012" name="Eukaryot. Cell">
        <title>Draft genome sequence of CBS 2479, the standard type strain of Trichosporon asahii.</title>
        <authorList>
            <person name="Yang R.Y."/>
            <person name="Li H.T."/>
            <person name="Zhu H."/>
            <person name="Zhou G.P."/>
            <person name="Wang M."/>
            <person name="Wang L."/>
        </authorList>
    </citation>
    <scope>NUCLEOTIDE SEQUENCE [LARGE SCALE GENOMIC DNA]</scope>
    <source>
        <strain evidence="4">ATCC 90039 / CBS 2479 / JCM 2466 / KCTC 7840 / NCYC 2677 / UAMH 7654</strain>
    </source>
</reference>
<feature type="compositionally biased region" description="Polar residues" evidence="1">
    <location>
        <begin position="28"/>
        <end position="37"/>
    </location>
</feature>
<dbReference type="InterPro" id="IPR008936">
    <property type="entry name" value="Rho_GTPase_activation_prot"/>
</dbReference>
<organism evidence="3 4">
    <name type="scientific">Trichosporon asahii var. asahii (strain ATCC 90039 / CBS 2479 / JCM 2466 / KCTC 7840 / NBRC 103889/ NCYC 2677 / UAMH 7654)</name>
    <name type="common">Yeast</name>
    <dbReference type="NCBI Taxonomy" id="1186058"/>
    <lineage>
        <taxon>Eukaryota</taxon>
        <taxon>Fungi</taxon>
        <taxon>Dikarya</taxon>
        <taxon>Basidiomycota</taxon>
        <taxon>Agaricomycotina</taxon>
        <taxon>Tremellomycetes</taxon>
        <taxon>Trichosporonales</taxon>
        <taxon>Trichosporonaceae</taxon>
        <taxon>Trichosporon</taxon>
    </lineage>
</organism>
<dbReference type="InterPro" id="IPR000198">
    <property type="entry name" value="RhoGAP_dom"/>
</dbReference>
<dbReference type="Pfam" id="PF00620">
    <property type="entry name" value="RhoGAP"/>
    <property type="match status" value="1"/>
</dbReference>
<dbReference type="InterPro" id="IPR039767">
    <property type="entry name" value="RALBP1"/>
</dbReference>
<dbReference type="EMBL" id="ALBS01000275">
    <property type="protein sequence ID" value="EJT46846.1"/>
    <property type="molecule type" value="Genomic_DNA"/>
</dbReference>
<dbReference type="HOGENOM" id="CLU_300156_0_0_1"/>
<dbReference type="SUPFAM" id="SSF48350">
    <property type="entry name" value="GTPase activation domain, GAP"/>
    <property type="match status" value="1"/>
</dbReference>
<sequence>MSETIQRPVSRPLSEISENEDRRRVSARISSYSSTLSLKGAELVSRPASETRDDTKRMSVPVHTITLNLADYSPSPTSKPSTPFTAPPTVCTSPVSASGTTTSGKRKSMADEPPPALAIATSPSAPSDETLETLKSGADEESVIDLSEASEGISPLLASMRANLRPTGQQLNGATNVADQDKDTPSTSSTSSPRSSVDLGRPTPRVKPNWLKRASMAPVLRTKSRSPAQSPIDLAPEPSSPRMSTHLTGSAHGVATPPALPPRKFPTGPLDTGYEVQAPPPQHPGRRDSISHHIPSISGKSRWGWGGGQGSTNGVSRSSSTNSILSTASAAHQRLPASAQRVLGTASHAVSRTWMRARGVGSNMSISTAAGSPHGQYDSAIASSPRSPGLLMRQLSRDSDFAPASEPLSWTDGVVRRAARSGLKPGRVFGRELEIAGRLYGVVEADAERAGDSEYERRRRLCLPAIVVRCVEYLEQWGPKEEGIFRISGRSSHLARLRKEFDAGADLDLSLSEPSDLDPHAVSGIFKTYIRELPSPMLSKHVEDLLDDYLLKPSKEQETDKLVEMLKDLPPAHWFLLADVIMLIDLIPKHMDVNRMSHNALMISLGPTLSLKGEHIDLLLQHRKTVFAEPPEVAPRDLVDFGDEEQLQLTPQFDDAPLPVMEPLAPPAPSLSKRPAPRVSKKPSFSNLLGAARFGSSSSVRRSQSDLGVSLSSSAGSRNSLAVPRTSTSGLKISAPVAVLASSPATSESGLSNMSAVSSLPKSPMVKASDTLEDTLPQPGTVKARSRVYSTPIADRFKRTDPYEDLLAPKEASDGATTPISSSASSIASSFGELAPPVNPLSGLKRSPPIFFQSAVGSSTKNAPLRNTTAGKKRKDEDGSNKDGAPGGAKRLSSGPSLYDD</sequence>
<dbReference type="PANTHER" id="PTHR12783:SF5">
    <property type="entry name" value="RALA-BINDING PROTEIN 1"/>
    <property type="match status" value="1"/>
</dbReference>
<dbReference type="PROSITE" id="PS50238">
    <property type="entry name" value="RHOGAP"/>
    <property type="match status" value="1"/>
</dbReference>
<dbReference type="Proteomes" id="UP000002748">
    <property type="component" value="Unassembled WGS sequence"/>
</dbReference>
<feature type="region of interest" description="Disordered" evidence="1">
    <location>
        <begin position="161"/>
        <end position="327"/>
    </location>
</feature>